<sequence>MRSPAFERSHEPRGRLMREAQALARLSHPNVVAVYDVGTFGSSVFIAMELIEA</sequence>
<protein>
    <recommendedName>
        <fullName evidence="3">Protein kinase domain-containing protein</fullName>
    </recommendedName>
</protein>
<reference evidence="1" key="1">
    <citation type="submission" date="2022-11" db="EMBL/GenBank/DDBJ databases">
        <title>Minimal conservation of predation-associated metabolite biosynthetic gene clusters underscores biosynthetic potential of Myxococcota including descriptions for ten novel species: Archangium lansinium sp. nov., Myxococcus landrumus sp. nov., Nannocystis bai.</title>
        <authorList>
            <person name="Ahearne A."/>
            <person name="Stevens C."/>
            <person name="Phillips K."/>
        </authorList>
    </citation>
    <scope>NUCLEOTIDE SEQUENCE</scope>
    <source>
        <strain evidence="1">Na p29</strain>
    </source>
</reference>
<name>A0A9X3J5C0_9BACT</name>
<accession>A0A9X3J5C0</accession>
<evidence type="ECO:0000313" key="1">
    <source>
        <dbReference type="EMBL" id="MCY1013948.1"/>
    </source>
</evidence>
<gene>
    <name evidence="1" type="ORF">OV079_52165</name>
</gene>
<dbReference type="InterPro" id="IPR011009">
    <property type="entry name" value="Kinase-like_dom_sf"/>
</dbReference>
<dbReference type="EMBL" id="JAPNKE010000002">
    <property type="protein sequence ID" value="MCY1013948.1"/>
    <property type="molecule type" value="Genomic_DNA"/>
</dbReference>
<dbReference type="Gene3D" id="3.30.200.20">
    <property type="entry name" value="Phosphorylase Kinase, domain 1"/>
    <property type="match status" value="1"/>
</dbReference>
<dbReference type="Proteomes" id="UP001150924">
    <property type="component" value="Unassembled WGS sequence"/>
</dbReference>
<dbReference type="SUPFAM" id="SSF56112">
    <property type="entry name" value="Protein kinase-like (PK-like)"/>
    <property type="match status" value="1"/>
</dbReference>
<organism evidence="1 2">
    <name type="scientific">Nannocystis pusilla</name>
    <dbReference type="NCBI Taxonomy" id="889268"/>
    <lineage>
        <taxon>Bacteria</taxon>
        <taxon>Pseudomonadati</taxon>
        <taxon>Myxococcota</taxon>
        <taxon>Polyangia</taxon>
        <taxon>Nannocystales</taxon>
        <taxon>Nannocystaceae</taxon>
        <taxon>Nannocystis</taxon>
    </lineage>
</organism>
<evidence type="ECO:0000313" key="2">
    <source>
        <dbReference type="Proteomes" id="UP001150924"/>
    </source>
</evidence>
<comment type="caution">
    <text evidence="1">The sequence shown here is derived from an EMBL/GenBank/DDBJ whole genome shotgun (WGS) entry which is preliminary data.</text>
</comment>
<dbReference type="AlphaFoldDB" id="A0A9X3J5C0"/>
<proteinExistence type="predicted"/>
<keyword evidence="2" id="KW-1185">Reference proteome</keyword>
<evidence type="ECO:0008006" key="3">
    <source>
        <dbReference type="Google" id="ProtNLM"/>
    </source>
</evidence>